<evidence type="ECO:0000256" key="1">
    <source>
        <dbReference type="SAM" id="Phobius"/>
    </source>
</evidence>
<protein>
    <recommendedName>
        <fullName evidence="4">ABC transporter permease</fullName>
    </recommendedName>
</protein>
<keyword evidence="1" id="KW-0472">Membrane</keyword>
<proteinExistence type="predicted"/>
<dbReference type="EMBL" id="JXLP01000021">
    <property type="protein sequence ID" value="KIL75862.1"/>
    <property type="molecule type" value="Genomic_DNA"/>
</dbReference>
<reference evidence="2 3" key="1">
    <citation type="submission" date="2015-01" db="EMBL/GenBank/DDBJ databases">
        <title>Genome Assembly of Bacillus badius MTCC 1458.</title>
        <authorList>
            <person name="Verma A."/>
            <person name="Khatri I."/>
            <person name="Mual P."/>
            <person name="Subramanian S."/>
            <person name="Krishnamurthi S."/>
        </authorList>
    </citation>
    <scope>NUCLEOTIDE SEQUENCE [LARGE SCALE GENOMIC DNA]</scope>
    <source>
        <strain evidence="2 3">MTCC 1458</strain>
    </source>
</reference>
<evidence type="ECO:0000313" key="2">
    <source>
        <dbReference type="EMBL" id="KIL75862.1"/>
    </source>
</evidence>
<feature type="transmembrane region" description="Helical" evidence="1">
    <location>
        <begin position="21"/>
        <end position="37"/>
    </location>
</feature>
<gene>
    <name evidence="2" type="ORF">SD77_2702</name>
</gene>
<dbReference type="Proteomes" id="UP000031982">
    <property type="component" value="Unassembled WGS sequence"/>
</dbReference>
<evidence type="ECO:0000313" key="3">
    <source>
        <dbReference type="Proteomes" id="UP000031982"/>
    </source>
</evidence>
<evidence type="ECO:0008006" key="4">
    <source>
        <dbReference type="Google" id="ProtNLM"/>
    </source>
</evidence>
<accession>A0ABR5APT7</accession>
<keyword evidence="1" id="KW-0812">Transmembrane</keyword>
<name>A0ABR5APT7_BACBA</name>
<keyword evidence="1" id="KW-1133">Transmembrane helix</keyword>
<comment type="caution">
    <text evidence="2">The sequence shown here is derived from an EMBL/GenBank/DDBJ whole genome shotgun (WGS) entry which is preliminary data.</text>
</comment>
<organism evidence="2 3">
    <name type="scientific">Bacillus badius</name>
    <dbReference type="NCBI Taxonomy" id="1455"/>
    <lineage>
        <taxon>Bacteria</taxon>
        <taxon>Bacillati</taxon>
        <taxon>Bacillota</taxon>
        <taxon>Bacilli</taxon>
        <taxon>Bacillales</taxon>
        <taxon>Bacillaceae</taxon>
        <taxon>Pseudobacillus</taxon>
    </lineage>
</organism>
<keyword evidence="3" id="KW-1185">Reference proteome</keyword>
<sequence length="38" mass="4751">MFRILLKDFRKKYIYSYQIQLYHLFFTIVSSIFSQALQ</sequence>